<protein>
    <submittedName>
        <fullName evidence="4">Transporter substrate-binding domain-containing protein</fullName>
    </submittedName>
</protein>
<evidence type="ECO:0000313" key="4">
    <source>
        <dbReference type="EMBL" id="MCK1790271.1"/>
    </source>
</evidence>
<dbReference type="PANTHER" id="PTHR35936">
    <property type="entry name" value="MEMBRANE-BOUND LYTIC MUREIN TRANSGLYCOSYLASE F"/>
    <property type="match status" value="1"/>
</dbReference>
<dbReference type="SMART" id="SM00062">
    <property type="entry name" value="PBPb"/>
    <property type="match status" value="1"/>
</dbReference>
<accession>A0ABT0EXU1</accession>
<organism evidence="4 5">
    <name type="scientific">Pseudomonas violetae</name>
    <dbReference type="NCBI Taxonomy" id="2915813"/>
    <lineage>
        <taxon>Bacteria</taxon>
        <taxon>Pseudomonadati</taxon>
        <taxon>Pseudomonadota</taxon>
        <taxon>Gammaproteobacteria</taxon>
        <taxon>Pseudomonadales</taxon>
        <taxon>Pseudomonadaceae</taxon>
        <taxon>Pseudomonas</taxon>
    </lineage>
</organism>
<comment type="caution">
    <text evidence="4">The sequence shown here is derived from an EMBL/GenBank/DDBJ whole genome shotgun (WGS) entry which is preliminary data.</text>
</comment>
<keyword evidence="5" id="KW-1185">Reference proteome</keyword>
<dbReference type="SUPFAM" id="SSF53850">
    <property type="entry name" value="Periplasmic binding protein-like II"/>
    <property type="match status" value="1"/>
</dbReference>
<evidence type="ECO:0000256" key="2">
    <source>
        <dbReference type="ARBA" id="ARBA00022729"/>
    </source>
</evidence>
<dbReference type="EMBL" id="JAKNRW010000005">
    <property type="protein sequence ID" value="MCK1790271.1"/>
    <property type="molecule type" value="Genomic_DNA"/>
</dbReference>
<reference evidence="4 5" key="1">
    <citation type="submission" date="2022-02" db="EMBL/GenBank/DDBJ databases">
        <title>Comparative genomics of the first Antarctic Pseudomonas spp. capable of biotransforming 2,4,6-Trinitrotoluene.</title>
        <authorList>
            <person name="Cabrera M.A."/>
            <person name="Marquez S.L."/>
            <person name="Perez-Donoso J.M."/>
        </authorList>
    </citation>
    <scope>NUCLEOTIDE SEQUENCE [LARGE SCALE GENOMIC DNA]</scope>
    <source>
        <strain evidence="4 5">TNT19</strain>
    </source>
</reference>
<feature type="domain" description="Solute-binding protein family 3/N-terminal" evidence="3">
    <location>
        <begin position="53"/>
        <end position="280"/>
    </location>
</feature>
<dbReference type="Pfam" id="PF00497">
    <property type="entry name" value="SBP_bac_3"/>
    <property type="match status" value="1"/>
</dbReference>
<dbReference type="PANTHER" id="PTHR35936:SF19">
    <property type="entry name" value="AMINO-ACID-BINDING PROTEIN YXEM-RELATED"/>
    <property type="match status" value="1"/>
</dbReference>
<comment type="similarity">
    <text evidence="1">Belongs to the bacterial solute-binding protein 3 family.</text>
</comment>
<dbReference type="Gene3D" id="3.40.190.10">
    <property type="entry name" value="Periplasmic binding protein-like II"/>
    <property type="match status" value="2"/>
</dbReference>
<dbReference type="Proteomes" id="UP001299876">
    <property type="component" value="Unassembled WGS sequence"/>
</dbReference>
<dbReference type="RefSeq" id="WP_247290059.1">
    <property type="nucleotide sequence ID" value="NZ_JAKNRW010000005.1"/>
</dbReference>
<keyword evidence="2" id="KW-0732">Signal</keyword>
<evidence type="ECO:0000259" key="3">
    <source>
        <dbReference type="SMART" id="SM00062"/>
    </source>
</evidence>
<evidence type="ECO:0000256" key="1">
    <source>
        <dbReference type="ARBA" id="ARBA00010333"/>
    </source>
</evidence>
<dbReference type="InterPro" id="IPR001638">
    <property type="entry name" value="Solute-binding_3/MltF_N"/>
</dbReference>
<evidence type="ECO:0000313" key="5">
    <source>
        <dbReference type="Proteomes" id="UP001299876"/>
    </source>
</evidence>
<proteinExistence type="inferred from homology"/>
<name>A0ABT0EXU1_9PSED</name>
<sequence>MKLKHNAPTKNTVLSLAGRFMAAGAASIILSVSMGMFSASQAATLEEVKAKGVLNIATEDSYYPFEFIKDGESDGFHKDVIAELRKYAKFQVKQDIMPWTGLLAGITSGKYDGAITGAGVTEERLGAFDFVAPVAPEVSHYIKRANDDRIKDLSSLSGLTVGVQAGGAQLARLTQLDAKLKTMGGSLGKIVQYQSYPEAYADLANGRLDYVVNSIVPANMLVKERPKVFAVGEATSGKGFIAWPVAKGNKELLEYLTGFVNHLRDTGKLLELQKKWLGQSFDDLPHESISSLERFRKLTEQ</sequence>
<gene>
    <name evidence="4" type="ORF">L9059_08720</name>
</gene>